<feature type="transmembrane region" description="Helical" evidence="1">
    <location>
        <begin position="161"/>
        <end position="182"/>
    </location>
</feature>
<dbReference type="AlphaFoldDB" id="A0A834IVF0"/>
<gene>
    <name evidence="3" type="ORF">GWI33_003878</name>
</gene>
<feature type="signal peptide" evidence="2">
    <location>
        <begin position="1"/>
        <end position="17"/>
    </location>
</feature>
<evidence type="ECO:0000256" key="1">
    <source>
        <dbReference type="SAM" id="Phobius"/>
    </source>
</evidence>
<protein>
    <submittedName>
        <fullName evidence="3">Uncharacterized protein</fullName>
    </submittedName>
</protein>
<feature type="chain" id="PRO_5032469037" evidence="2">
    <location>
        <begin position="18"/>
        <end position="226"/>
    </location>
</feature>
<keyword evidence="1" id="KW-0472">Membrane</keyword>
<keyword evidence="1" id="KW-1133">Transmembrane helix</keyword>
<comment type="caution">
    <text evidence="3">The sequence shown here is derived from an EMBL/GenBank/DDBJ whole genome shotgun (WGS) entry which is preliminary data.</text>
</comment>
<dbReference type="OrthoDB" id="6066069at2759"/>
<proteinExistence type="predicted"/>
<evidence type="ECO:0000313" key="3">
    <source>
        <dbReference type="EMBL" id="KAF7286821.1"/>
    </source>
</evidence>
<accession>A0A834IVF0</accession>
<sequence length="226" mass="25798">MLVILVFVINILNISLGTIDLNAVELQYLADHLTPEECRRLVAAAHFHSFDPPNALDQAERKIPKDIQCIEHLHHWNSQNGEGKGETHELLEHRLRQMGKIKLANWLGKTVFHQLSVDLEHGIKDSFEENAGTSTDIPIVTIEPLKPRIEDPTQYNVTDSFLYALAVGLTLTILGLCFKFILDKIAKHFKKRKLKTFQTYDFVETDTSGSDQEENKFDVRTYTTLS</sequence>
<dbReference type="EMBL" id="JAACXV010000020">
    <property type="protein sequence ID" value="KAF7286821.1"/>
    <property type="molecule type" value="Genomic_DNA"/>
</dbReference>
<organism evidence="3 4">
    <name type="scientific">Rhynchophorus ferrugineus</name>
    <name type="common">Red palm weevil</name>
    <name type="synonym">Curculio ferrugineus</name>
    <dbReference type="NCBI Taxonomy" id="354439"/>
    <lineage>
        <taxon>Eukaryota</taxon>
        <taxon>Metazoa</taxon>
        <taxon>Ecdysozoa</taxon>
        <taxon>Arthropoda</taxon>
        <taxon>Hexapoda</taxon>
        <taxon>Insecta</taxon>
        <taxon>Pterygota</taxon>
        <taxon>Neoptera</taxon>
        <taxon>Endopterygota</taxon>
        <taxon>Coleoptera</taxon>
        <taxon>Polyphaga</taxon>
        <taxon>Cucujiformia</taxon>
        <taxon>Curculionidae</taxon>
        <taxon>Dryophthorinae</taxon>
        <taxon>Rhynchophorus</taxon>
    </lineage>
</organism>
<keyword evidence="2" id="KW-0732">Signal</keyword>
<keyword evidence="1" id="KW-0812">Transmembrane</keyword>
<dbReference type="Proteomes" id="UP000625711">
    <property type="component" value="Unassembled WGS sequence"/>
</dbReference>
<keyword evidence="4" id="KW-1185">Reference proteome</keyword>
<evidence type="ECO:0000313" key="4">
    <source>
        <dbReference type="Proteomes" id="UP000625711"/>
    </source>
</evidence>
<reference evidence="3" key="1">
    <citation type="submission" date="2020-08" db="EMBL/GenBank/DDBJ databases">
        <title>Genome sequencing and assembly of the red palm weevil Rhynchophorus ferrugineus.</title>
        <authorList>
            <person name="Dias G.B."/>
            <person name="Bergman C.M."/>
            <person name="Manee M."/>
        </authorList>
    </citation>
    <scope>NUCLEOTIDE SEQUENCE</scope>
    <source>
        <strain evidence="3">AA-2017</strain>
        <tissue evidence="3">Whole larva</tissue>
    </source>
</reference>
<evidence type="ECO:0000256" key="2">
    <source>
        <dbReference type="SAM" id="SignalP"/>
    </source>
</evidence>
<name>A0A834IVF0_RHYFE</name>